<dbReference type="Proteomes" id="UP000591071">
    <property type="component" value="Unassembled WGS sequence"/>
</dbReference>
<dbReference type="InterPro" id="IPR013216">
    <property type="entry name" value="Methyltransf_11"/>
</dbReference>
<gene>
    <name evidence="2" type="ORF">HF872_00565</name>
</gene>
<comment type="caution">
    <text evidence="2">The sequence shown here is derived from an EMBL/GenBank/DDBJ whole genome shotgun (WGS) entry which is preliminary data.</text>
</comment>
<dbReference type="AlphaFoldDB" id="A0A848BLH7"/>
<sequence>MEMQDKARAVGQRWDYCAAGYDKIIEEERQTQEEYWRQLLMAHRPAQSGELLDIGTGPGFFAILMAKAGWKVTGIDCSAAMIETASRNARKAGIDATFRQEDIHATSFPGQSFDYIVCRNVTWILYDPEKAFCEWFRLLKPGGRLLYLDANWYYVKDEAERAARERDEKEYRRLYGVPVDTYCGDDLTDQTFQQTLFFNHVDRPRWDRDHLSRFGFTNVQITPRLNEQVYDEKYRLLFHSIPLFMVTADKK</sequence>
<dbReference type="RefSeq" id="WP_170087009.1">
    <property type="nucleotide sequence ID" value="NZ_JABAFG010000001.1"/>
</dbReference>
<keyword evidence="2" id="KW-0489">Methyltransferase</keyword>
<feature type="domain" description="Methyltransferase type 11" evidence="1">
    <location>
        <begin position="52"/>
        <end position="146"/>
    </location>
</feature>
<evidence type="ECO:0000313" key="2">
    <source>
        <dbReference type="EMBL" id="NME27121.1"/>
    </source>
</evidence>
<dbReference type="PANTHER" id="PTHR43464">
    <property type="entry name" value="METHYLTRANSFERASE"/>
    <property type="match status" value="1"/>
</dbReference>
<evidence type="ECO:0000259" key="1">
    <source>
        <dbReference type="Pfam" id="PF08241"/>
    </source>
</evidence>
<dbReference type="InterPro" id="IPR029063">
    <property type="entry name" value="SAM-dependent_MTases_sf"/>
</dbReference>
<evidence type="ECO:0000313" key="3">
    <source>
        <dbReference type="Proteomes" id="UP000591071"/>
    </source>
</evidence>
<proteinExistence type="predicted"/>
<reference evidence="2 3" key="1">
    <citation type="submission" date="2020-04" db="EMBL/GenBank/DDBJ databases">
        <authorList>
            <person name="Hitch T.C.A."/>
            <person name="Wylensek D."/>
            <person name="Clavel T."/>
        </authorList>
    </citation>
    <scope>NUCLEOTIDE SEQUENCE [LARGE SCALE GENOMIC DNA]</scope>
    <source>
        <strain evidence="2 3">Oil-RF-744-FAT-WT-6-1</strain>
    </source>
</reference>
<dbReference type="GO" id="GO:0008757">
    <property type="term" value="F:S-adenosylmethionine-dependent methyltransferase activity"/>
    <property type="evidence" value="ECO:0007669"/>
    <property type="project" value="InterPro"/>
</dbReference>
<dbReference type="Pfam" id="PF08241">
    <property type="entry name" value="Methyltransf_11"/>
    <property type="match status" value="1"/>
</dbReference>
<dbReference type="GO" id="GO:0032259">
    <property type="term" value="P:methylation"/>
    <property type="evidence" value="ECO:0007669"/>
    <property type="project" value="UniProtKB-KW"/>
</dbReference>
<accession>A0A848BLH7</accession>
<name>A0A848BLH7_9FIRM</name>
<dbReference type="Gene3D" id="3.40.50.150">
    <property type="entry name" value="Vaccinia Virus protein VP39"/>
    <property type="match status" value="1"/>
</dbReference>
<dbReference type="EMBL" id="JABAFG010000001">
    <property type="protein sequence ID" value="NME27121.1"/>
    <property type="molecule type" value="Genomic_DNA"/>
</dbReference>
<organism evidence="2 3">
    <name type="scientific">Megasphaera hexanoica</name>
    <dbReference type="NCBI Taxonomy" id="1675036"/>
    <lineage>
        <taxon>Bacteria</taxon>
        <taxon>Bacillati</taxon>
        <taxon>Bacillota</taxon>
        <taxon>Negativicutes</taxon>
        <taxon>Veillonellales</taxon>
        <taxon>Veillonellaceae</taxon>
        <taxon>Megasphaera</taxon>
    </lineage>
</organism>
<keyword evidence="2" id="KW-0808">Transferase</keyword>
<protein>
    <submittedName>
        <fullName evidence="2">Class I SAM-dependent methyltransferase</fullName>
    </submittedName>
</protein>
<dbReference type="SUPFAM" id="SSF53335">
    <property type="entry name" value="S-adenosyl-L-methionine-dependent methyltransferases"/>
    <property type="match status" value="1"/>
</dbReference>
<dbReference type="CDD" id="cd02440">
    <property type="entry name" value="AdoMet_MTases"/>
    <property type="match status" value="1"/>
</dbReference>